<keyword evidence="16" id="KW-0865">Zymogen</keyword>
<evidence type="ECO:0000256" key="14">
    <source>
        <dbReference type="ARBA" id="ARBA00024326"/>
    </source>
</evidence>
<dbReference type="InterPro" id="IPR033177">
    <property type="entry name" value="PSD-B"/>
</dbReference>
<feature type="active site" description="Charge relay system; for autoendoproteolytic cleavage activity" evidence="16">
    <location>
        <position position="141"/>
    </location>
</feature>
<keyword evidence="11 16" id="KW-0456">Lyase</keyword>
<evidence type="ECO:0000256" key="16">
    <source>
        <dbReference type="HAMAP-Rule" id="MF_03208"/>
    </source>
</evidence>
<evidence type="ECO:0000256" key="4">
    <source>
        <dbReference type="ARBA" id="ARBA00022677"/>
    </source>
</evidence>
<feature type="active site" description="Charge relay system; for autoendoproteolytic cleavage activity" evidence="16">
    <location>
        <position position="329"/>
    </location>
</feature>
<dbReference type="RefSeq" id="XP_033803041.1">
    <property type="nucleotide sequence ID" value="XM_033947150.1"/>
</dbReference>
<dbReference type="KEGG" id="gsh:117361593"/>
<comment type="cofactor">
    <cofactor evidence="16">
        <name>pyruvate</name>
        <dbReference type="ChEBI" id="CHEBI:15361"/>
    </cofactor>
    <text evidence="16">Binds 1 pyruvoyl group covalently per subunit.</text>
</comment>
<feature type="site" description="Cleavage (non-hydrolytic); by autocatalysis" evidence="16">
    <location>
        <begin position="328"/>
        <end position="329"/>
    </location>
</feature>
<dbReference type="AlphaFoldDB" id="A0A6P8R4N6"/>
<dbReference type="RefSeq" id="XP_033803040.1">
    <property type="nucleotide sequence ID" value="XM_033947149.1"/>
</dbReference>
<keyword evidence="16" id="KW-0999">Mitochondrion inner membrane</keyword>
<keyword evidence="13 16" id="KW-0670">Pyruvate</keyword>
<evidence type="ECO:0000256" key="6">
    <source>
        <dbReference type="ARBA" id="ARBA00022793"/>
    </source>
</evidence>
<feature type="topological domain" description="Mitochondrial matrix" evidence="16">
    <location>
        <begin position="1"/>
        <end position="18"/>
    </location>
</feature>
<keyword evidence="10 16" id="KW-0594">Phospholipid biosynthesis</keyword>
<feature type="chain" id="PRO_5044510250" description="Phosphatidylserine decarboxylase beta chain" evidence="16">
    <location>
        <begin position="1"/>
        <end position="328"/>
    </location>
</feature>
<keyword evidence="9 16" id="KW-0472">Membrane</keyword>
<dbReference type="PANTHER" id="PTHR10067">
    <property type="entry name" value="PHOSPHATIDYLSERINE DECARBOXYLASE"/>
    <property type="match status" value="1"/>
</dbReference>
<comment type="pathway">
    <text evidence="2">Lipid metabolism.</text>
</comment>
<feature type="active site" description="Schiff-base intermediate with substrate; via pyruvic acid; for decarboxylase activity" evidence="16">
    <location>
        <position position="329"/>
    </location>
</feature>
<keyword evidence="12 16" id="KW-1208">Phospholipid metabolism</keyword>
<dbReference type="Proteomes" id="UP000515159">
    <property type="component" value="Chromosome 5"/>
</dbReference>
<evidence type="ECO:0000256" key="12">
    <source>
        <dbReference type="ARBA" id="ARBA00023264"/>
    </source>
</evidence>
<dbReference type="InterPro" id="IPR003817">
    <property type="entry name" value="PS_Dcarbxylase"/>
</dbReference>
<name>A0A6P8R4N6_GEOSA</name>
<proteinExistence type="inferred from homology"/>
<feature type="chain" id="PRO_5044510251" description="Phosphatidylserine decarboxylase alpha chain" evidence="16">
    <location>
        <begin position="329"/>
        <end position="360"/>
    </location>
</feature>
<dbReference type="GO" id="GO:0005743">
    <property type="term" value="C:mitochondrial inner membrane"/>
    <property type="evidence" value="ECO:0007669"/>
    <property type="project" value="UniProtKB-SubCell"/>
</dbReference>
<keyword evidence="3 16" id="KW-0444">Lipid biosynthesis</keyword>
<comment type="similarity">
    <text evidence="16">Belongs to the phosphatidylserine decarboxylase family. PSD-B subfamily. Eukaryotic type I sub-subfamily.</text>
</comment>
<comment type="subcellular location">
    <molecule>Phosphatidylserine decarboxylase alpha chain</molecule>
    <subcellularLocation>
        <location evidence="16">Mitochondrion inner membrane</location>
        <topology evidence="16">Peripheral membrane protein</topology>
        <orientation evidence="16">Intermembrane side</orientation>
    </subcellularLocation>
    <text evidence="16">Anchored to the mitochondrial inner membrane through its interaction with the integral membrane beta chain.</text>
</comment>
<keyword evidence="6 16" id="KW-0210">Decarboxylase</keyword>
<keyword evidence="8 16" id="KW-0443">Lipid metabolism</keyword>
<sequence length="360" mass="41321">MCKATKLPVTTSLRPRRWLSIPRFSIKRRLSQFPRHALRFHSWQMLKPLAYAGLRPTSKAVYSRAPTRLLSRLWGLLNTVILPLWLRKPLLALYVWAFSVNMQEAEEEDLKQYRNLGELFRRQLKPSVRPIASHKVVSPADGRILHFGRVRNSQVEQVKGLTYSLESFFGPQDWRDADHNGVKVDDRALFQKQLGLHKGNRLYHCVIYLAPGDYHRFHSPTDWYIHHRRHFPGALMSVNPGIAHWITGLFCQNERVVLAGEWQYGFFSLTAVGATNVGSIRIYCDQELHTNCARHVKGRYHDYSYTEQCRPAGIFMGKGASLGEFNLGSTIVLIFEGPRHFNFTVAGGRKIRVGEALGSL</sequence>
<dbReference type="HAMAP" id="MF_03208">
    <property type="entry name" value="PS_decarb_PSD_B_type1_euk"/>
    <property type="match status" value="1"/>
</dbReference>
<comment type="pathway">
    <text evidence="14">Phospholipid metabolism; phosphatidylethanolamine biosynthesis.</text>
</comment>
<feature type="active site" description="Charge relay system; for autoendoproteolytic cleavage activity" evidence="16">
    <location>
        <position position="218"/>
    </location>
</feature>
<keyword evidence="17" id="KW-1185">Reference proteome</keyword>
<keyword evidence="7 16" id="KW-1133">Transmembrane helix</keyword>
<evidence type="ECO:0000313" key="18">
    <source>
        <dbReference type="RefSeq" id="XP_033803040.1"/>
    </source>
</evidence>
<evidence type="ECO:0000313" key="19">
    <source>
        <dbReference type="RefSeq" id="XP_033803041.1"/>
    </source>
</evidence>
<accession>A0A6P8R4N6</accession>
<protein>
    <recommendedName>
        <fullName evidence="16">Phosphatidylserine decarboxylase proenzyme, mitochondrial</fullName>
        <ecNumber evidence="16">4.1.1.65</ecNumber>
    </recommendedName>
    <component>
        <recommendedName>
            <fullName evidence="16">Phosphatidylserine decarboxylase beta chain</fullName>
        </recommendedName>
    </component>
    <component>
        <recommendedName>
            <fullName evidence="16">Phosphatidylserine decarboxylase alpha chain</fullName>
        </recommendedName>
    </component>
</protein>
<keyword evidence="5 16" id="KW-0812">Transmembrane</keyword>
<evidence type="ECO:0000256" key="10">
    <source>
        <dbReference type="ARBA" id="ARBA00023209"/>
    </source>
</evidence>
<feature type="topological domain" description="Mitochondrial intermembrane" evidence="16">
    <location>
        <begin position="38"/>
        <end position="360"/>
    </location>
</feature>
<evidence type="ECO:0000256" key="3">
    <source>
        <dbReference type="ARBA" id="ARBA00022516"/>
    </source>
</evidence>
<dbReference type="GO" id="GO:0004609">
    <property type="term" value="F:phosphatidylserine decarboxylase activity"/>
    <property type="evidence" value="ECO:0007669"/>
    <property type="project" value="UniProtKB-UniRule"/>
</dbReference>
<evidence type="ECO:0000256" key="8">
    <source>
        <dbReference type="ARBA" id="ARBA00023098"/>
    </source>
</evidence>
<dbReference type="OrthoDB" id="4330at2759"/>
<evidence type="ECO:0000256" key="5">
    <source>
        <dbReference type="ARBA" id="ARBA00022692"/>
    </source>
</evidence>
<keyword evidence="16" id="KW-0496">Mitochondrion</keyword>
<comment type="subunit">
    <text evidence="16">Heterodimer of a large membrane-associated beta subunit and a small pyruvoyl-containing alpha subunit.</text>
</comment>
<dbReference type="EC" id="4.1.1.65" evidence="16"/>
<comment type="catalytic activity">
    <reaction evidence="16">
        <text>a 1,2-diacyl-sn-glycero-3-phospho-L-serine + H(+) = a 1,2-diacyl-sn-glycero-3-phosphoethanolamine + CO2</text>
        <dbReference type="Rhea" id="RHEA:20828"/>
        <dbReference type="ChEBI" id="CHEBI:15378"/>
        <dbReference type="ChEBI" id="CHEBI:16526"/>
        <dbReference type="ChEBI" id="CHEBI:57262"/>
        <dbReference type="ChEBI" id="CHEBI:64612"/>
        <dbReference type="EC" id="4.1.1.65"/>
    </reaction>
</comment>
<evidence type="ECO:0000256" key="15">
    <source>
        <dbReference type="ARBA" id="ARBA00045136"/>
    </source>
</evidence>
<comment type="function">
    <text evidence="15">Catalyzes the formation of phosphatidylethanolamine (PtdEtn) from phosphatidylserine (PtdSer). Plays a central role in phospholipid metabolism and in the interorganelle trafficking of phosphatidylserine. May be involved in lipid droplet biogenesis at the endoplasmic reticulum membrane.</text>
</comment>
<dbReference type="Pfam" id="PF02666">
    <property type="entry name" value="PS_Dcarbxylase"/>
    <property type="match status" value="1"/>
</dbReference>
<comment type="subcellular location">
    <subcellularLocation>
        <location evidence="1">Lipid droplet</location>
    </subcellularLocation>
</comment>
<dbReference type="InterPro" id="IPR033661">
    <property type="entry name" value="PSD_type1_euk"/>
</dbReference>
<evidence type="ECO:0000256" key="9">
    <source>
        <dbReference type="ARBA" id="ARBA00023136"/>
    </source>
</evidence>
<keyword evidence="4" id="KW-0551">Lipid droplet</keyword>
<dbReference type="GO" id="GO:0005811">
    <property type="term" value="C:lipid droplet"/>
    <property type="evidence" value="ECO:0007669"/>
    <property type="project" value="UniProtKB-SubCell"/>
</dbReference>
<reference evidence="18 19" key="1">
    <citation type="submission" date="2025-04" db="UniProtKB">
        <authorList>
            <consortium name="RefSeq"/>
        </authorList>
    </citation>
    <scope>IDENTIFICATION</scope>
</reference>
<dbReference type="PANTHER" id="PTHR10067:SF20">
    <property type="entry name" value="PHOSPHATIDYLSERINE DECARBOXYLASE PROENZYME, MITOCHONDRIAL"/>
    <property type="match status" value="1"/>
</dbReference>
<evidence type="ECO:0000256" key="2">
    <source>
        <dbReference type="ARBA" id="ARBA00005189"/>
    </source>
</evidence>
<feature type="modified residue" description="Pyruvic acid (Ser); by autocatalysis" evidence="16">
    <location>
        <position position="329"/>
    </location>
</feature>
<comment type="PTM">
    <text evidence="16">Is synthesized initially as an inactive proenzyme. Formation of the active enzyme involves a self-maturation process in which the active site pyruvoyl group is generated from an internal serine residue via an autocatalytic post-translational modification. Two non-identical subunits are generated from the proenzyme in this reaction, and the pyruvate is formed at the N-terminus of the alpha chain, which is derived from the carboxyl end of the proenzyme. The autoendoproteolytic cleavage occurs by a canonical serine protease mechanism, in which the side chain hydroxyl group of the serine supplies its oxygen atom to form the C-terminus of the beta chain, while the remainder of the serine residue undergoes an oxidative deamination to produce ammonia and the pyruvoyl prosthetic group on the alpha chain. During this reaction, the Ser that is part of the protease active site of the proenzyme becomes the pyruvoyl prosthetic group, which constitutes an essential element of the active site of the mature decarboxylase.</text>
</comment>
<dbReference type="UniPathway" id="UPA00558"/>
<evidence type="ECO:0000256" key="1">
    <source>
        <dbReference type="ARBA" id="ARBA00004502"/>
    </source>
</evidence>
<dbReference type="NCBIfam" id="TIGR00163">
    <property type="entry name" value="PS_decarb"/>
    <property type="match status" value="1"/>
</dbReference>
<dbReference type="GeneID" id="117361593"/>
<comment type="subcellular location">
    <molecule>Phosphatidylserine decarboxylase beta chain</molecule>
    <subcellularLocation>
        <location evidence="16">Mitochondrion inner membrane</location>
        <topology evidence="16">Single-pass membrane protein</topology>
        <orientation evidence="16">Intermembrane side</orientation>
    </subcellularLocation>
</comment>
<dbReference type="GO" id="GO:0006646">
    <property type="term" value="P:phosphatidylethanolamine biosynthetic process"/>
    <property type="evidence" value="ECO:0007669"/>
    <property type="project" value="UniProtKB-UniRule"/>
</dbReference>
<dbReference type="GO" id="GO:0016540">
    <property type="term" value="P:protein autoprocessing"/>
    <property type="evidence" value="ECO:0007669"/>
    <property type="project" value="UniProtKB-UniRule"/>
</dbReference>
<evidence type="ECO:0000313" key="17">
    <source>
        <dbReference type="Proteomes" id="UP000515159"/>
    </source>
</evidence>
<organism evidence="17 18">
    <name type="scientific">Geotrypetes seraphini</name>
    <name type="common">Gaboon caecilian</name>
    <name type="synonym">Caecilia seraphini</name>
    <dbReference type="NCBI Taxonomy" id="260995"/>
    <lineage>
        <taxon>Eukaryota</taxon>
        <taxon>Metazoa</taxon>
        <taxon>Chordata</taxon>
        <taxon>Craniata</taxon>
        <taxon>Vertebrata</taxon>
        <taxon>Euteleostomi</taxon>
        <taxon>Amphibia</taxon>
        <taxon>Gymnophiona</taxon>
        <taxon>Geotrypetes</taxon>
    </lineage>
</organism>
<evidence type="ECO:0000256" key="11">
    <source>
        <dbReference type="ARBA" id="ARBA00023239"/>
    </source>
</evidence>
<gene>
    <name evidence="18 19" type="primary">LOC117361593</name>
    <name evidence="16" type="synonym">PISD</name>
</gene>
<evidence type="ECO:0000256" key="7">
    <source>
        <dbReference type="ARBA" id="ARBA00022989"/>
    </source>
</evidence>
<evidence type="ECO:0000256" key="13">
    <source>
        <dbReference type="ARBA" id="ARBA00023317"/>
    </source>
</evidence>